<dbReference type="PANTHER" id="PTHR19960:SF25">
    <property type="entry name" value="TEKTIN-1"/>
    <property type="match status" value="1"/>
</dbReference>
<comment type="subcellular location">
    <subcellularLocation>
        <location evidence="10">Cytoplasm</location>
        <location evidence="10">Cytoskeleton</location>
        <location evidence="10">Cilium axoneme</location>
    </subcellularLocation>
    <subcellularLocation>
        <location evidence="1">Cytoplasm</location>
        <location evidence="1">Cytoskeleton</location>
        <location evidence="1">Flagellum axoneme</location>
    </subcellularLocation>
</comment>
<feature type="coiled-coil region" evidence="11">
    <location>
        <begin position="305"/>
        <end position="332"/>
    </location>
</feature>
<proteinExistence type="inferred from homology"/>
<name>A0A8S4FLL2_PLUXY</name>
<evidence type="ECO:0000256" key="4">
    <source>
        <dbReference type="ARBA" id="ARBA00022846"/>
    </source>
</evidence>
<accession>A0A8S4FLL2</accession>
<evidence type="ECO:0000256" key="9">
    <source>
        <dbReference type="ARBA" id="ARBA00045224"/>
    </source>
</evidence>
<keyword evidence="13" id="KW-1185">Reference proteome</keyword>
<keyword evidence="4 10" id="KW-0282">Flagellum</keyword>
<evidence type="ECO:0000256" key="11">
    <source>
        <dbReference type="SAM" id="Coils"/>
    </source>
</evidence>
<dbReference type="Pfam" id="PF03148">
    <property type="entry name" value="Tektin"/>
    <property type="match status" value="1"/>
</dbReference>
<dbReference type="Proteomes" id="UP000653454">
    <property type="component" value="Unassembled WGS sequence"/>
</dbReference>
<organism evidence="12 13">
    <name type="scientific">Plutella xylostella</name>
    <name type="common">Diamondback moth</name>
    <name type="synonym">Plutella maculipennis</name>
    <dbReference type="NCBI Taxonomy" id="51655"/>
    <lineage>
        <taxon>Eukaryota</taxon>
        <taxon>Metazoa</taxon>
        <taxon>Ecdysozoa</taxon>
        <taxon>Arthropoda</taxon>
        <taxon>Hexapoda</taxon>
        <taxon>Insecta</taxon>
        <taxon>Pterygota</taxon>
        <taxon>Neoptera</taxon>
        <taxon>Endopterygota</taxon>
        <taxon>Lepidoptera</taxon>
        <taxon>Glossata</taxon>
        <taxon>Ditrysia</taxon>
        <taxon>Yponomeutoidea</taxon>
        <taxon>Plutellidae</taxon>
        <taxon>Plutella</taxon>
    </lineage>
</organism>
<dbReference type="GO" id="GO:0005634">
    <property type="term" value="C:nucleus"/>
    <property type="evidence" value="ECO:0007669"/>
    <property type="project" value="TreeGrafter"/>
</dbReference>
<evidence type="ECO:0000256" key="1">
    <source>
        <dbReference type="ARBA" id="ARBA00004611"/>
    </source>
</evidence>
<dbReference type="EMBL" id="CAJHNJ030000036">
    <property type="protein sequence ID" value="CAG9128815.1"/>
    <property type="molecule type" value="Genomic_DNA"/>
</dbReference>
<dbReference type="GO" id="GO:0015630">
    <property type="term" value="C:microtubule cytoskeleton"/>
    <property type="evidence" value="ECO:0007669"/>
    <property type="project" value="UniProtKB-UniRule"/>
</dbReference>
<dbReference type="PRINTS" id="PR00511">
    <property type="entry name" value="TEKTIN"/>
</dbReference>
<reference evidence="12" key="1">
    <citation type="submission" date="2020-11" db="EMBL/GenBank/DDBJ databases">
        <authorList>
            <person name="Whiteford S."/>
        </authorList>
    </citation>
    <scope>NUCLEOTIDE SEQUENCE</scope>
</reference>
<dbReference type="PANTHER" id="PTHR19960">
    <property type="entry name" value="TEKTIN"/>
    <property type="match status" value="1"/>
</dbReference>
<comment type="caution">
    <text evidence="12">The sequence shown here is derived from an EMBL/GenBank/DDBJ whole genome shotgun (WGS) entry which is preliminary data.</text>
</comment>
<gene>
    <name evidence="12" type="ORF">PLXY2_LOCUS9348</name>
</gene>
<evidence type="ECO:0000256" key="6">
    <source>
        <dbReference type="ARBA" id="ARBA00023069"/>
    </source>
</evidence>
<evidence type="ECO:0000256" key="3">
    <source>
        <dbReference type="ARBA" id="ARBA00022490"/>
    </source>
</evidence>
<evidence type="ECO:0000313" key="12">
    <source>
        <dbReference type="EMBL" id="CAG9128815.1"/>
    </source>
</evidence>
<dbReference type="GO" id="GO:0005930">
    <property type="term" value="C:axoneme"/>
    <property type="evidence" value="ECO:0007669"/>
    <property type="project" value="UniProtKB-SubCell"/>
</dbReference>
<evidence type="ECO:0000256" key="7">
    <source>
        <dbReference type="ARBA" id="ARBA00023212"/>
    </source>
</evidence>
<evidence type="ECO:0000256" key="8">
    <source>
        <dbReference type="ARBA" id="ARBA00023273"/>
    </source>
</evidence>
<comment type="function">
    <text evidence="9">Microtubule inner protein (MIP) part of the dynein-decorated doublet microtubules (DMTs) in cilia and flagellar axoneme. Forms filamentous polymers in the walls of ciliary and flagellar microtubules.</text>
</comment>
<dbReference type="AlphaFoldDB" id="A0A8S4FLL2"/>
<keyword evidence="6 10" id="KW-0969">Cilium</keyword>
<keyword evidence="3" id="KW-0963">Cytoplasm</keyword>
<comment type="similarity">
    <text evidence="2 10">Belongs to the tektin family.</text>
</comment>
<keyword evidence="8 10" id="KW-0966">Cell projection</keyword>
<dbReference type="GO" id="GO:0060271">
    <property type="term" value="P:cilium assembly"/>
    <property type="evidence" value="ECO:0007669"/>
    <property type="project" value="UniProtKB-UniRule"/>
</dbReference>
<evidence type="ECO:0000256" key="10">
    <source>
        <dbReference type="RuleBase" id="RU367040"/>
    </source>
</evidence>
<evidence type="ECO:0000256" key="5">
    <source>
        <dbReference type="ARBA" id="ARBA00023054"/>
    </source>
</evidence>
<sequence length="425" mass="48940">MSKEVVDPQKQRIARLRLPTQALVCVPPNAPKFTLEEWQLSNLQRMRNTVDQQHLADLIIKESGRLREETKERTDTLKASSDRRIEERIDDVEFNRSELQKQRKAICIELEALSVYKQRLQDCLTSLEENALNVCRKCLMIRDGRIGIDLVVDPVEEALQAEVSTILGAQSLLQRALDQLLEQMRRLRATRFLLDQDLELKQQAIELDKASLWLKPTDSCLLNYDSYSDFDPSNVSTKEYTVFSAKNIQQAAEEVHLSRPIRVYIDNMLKQVIDDLQAAYNKCNSEFAERITATKVTKLKLEDMHRETSEKIMAMQDNIELLRKAVADKEGNAALALTRLGIRAQRVGSELVRDAPGESLYHESVMLRHSSQQLRQMLQEASASLRYLLQSRLQLEEDINVKMNSLKIDEVDCMTLRATLDYNSY</sequence>
<protein>
    <recommendedName>
        <fullName evidence="10">Tektin</fullName>
    </recommendedName>
</protein>
<keyword evidence="5 11" id="KW-0175">Coiled coil</keyword>
<dbReference type="InterPro" id="IPR048256">
    <property type="entry name" value="Tektin-like"/>
</dbReference>
<dbReference type="GO" id="GO:0060294">
    <property type="term" value="P:cilium movement involved in cell motility"/>
    <property type="evidence" value="ECO:0007669"/>
    <property type="project" value="UniProtKB-UniRule"/>
</dbReference>
<evidence type="ECO:0000256" key="2">
    <source>
        <dbReference type="ARBA" id="ARBA00007209"/>
    </source>
</evidence>
<evidence type="ECO:0000313" key="13">
    <source>
        <dbReference type="Proteomes" id="UP000653454"/>
    </source>
</evidence>
<dbReference type="InterPro" id="IPR000435">
    <property type="entry name" value="Tektins"/>
</dbReference>
<keyword evidence="7" id="KW-0206">Cytoskeleton</keyword>